<dbReference type="Proteomes" id="UP001597391">
    <property type="component" value="Unassembled WGS sequence"/>
</dbReference>
<feature type="region of interest" description="Disordered" evidence="1">
    <location>
        <begin position="1026"/>
        <end position="1048"/>
    </location>
</feature>
<feature type="compositionally biased region" description="Basic and acidic residues" evidence="1">
    <location>
        <begin position="537"/>
        <end position="548"/>
    </location>
</feature>
<dbReference type="Pfam" id="PF04213">
    <property type="entry name" value="HtaA"/>
    <property type="match status" value="3"/>
</dbReference>
<evidence type="ECO:0000259" key="3">
    <source>
        <dbReference type="Pfam" id="PF04213"/>
    </source>
</evidence>
<evidence type="ECO:0000313" key="4">
    <source>
        <dbReference type="EMBL" id="MFD2840838.1"/>
    </source>
</evidence>
<reference evidence="5" key="1">
    <citation type="journal article" date="2019" name="Int. J. Syst. Evol. Microbiol.">
        <title>The Global Catalogue of Microorganisms (GCM) 10K type strain sequencing project: providing services to taxonomists for standard genome sequencing and annotation.</title>
        <authorList>
            <consortium name="The Broad Institute Genomics Platform"/>
            <consortium name="The Broad Institute Genome Sequencing Center for Infectious Disease"/>
            <person name="Wu L."/>
            <person name="Ma J."/>
        </authorList>
    </citation>
    <scope>NUCLEOTIDE SEQUENCE [LARGE SCALE GENOMIC DNA]</scope>
    <source>
        <strain evidence="5">KCTC 33576</strain>
    </source>
</reference>
<comment type="caution">
    <text evidence="4">The sequence shown here is derived from an EMBL/GenBank/DDBJ whole genome shotgun (WGS) entry which is preliminary data.</text>
</comment>
<dbReference type="EMBL" id="JBHUOP010000004">
    <property type="protein sequence ID" value="MFD2840838.1"/>
    <property type="molecule type" value="Genomic_DNA"/>
</dbReference>
<feature type="transmembrane region" description="Helical" evidence="2">
    <location>
        <begin position="1057"/>
        <end position="1078"/>
    </location>
</feature>
<feature type="region of interest" description="Disordered" evidence="1">
    <location>
        <begin position="322"/>
        <end position="359"/>
    </location>
</feature>
<feature type="compositionally biased region" description="Acidic residues" evidence="1">
    <location>
        <begin position="1026"/>
        <end position="1038"/>
    </location>
</feature>
<sequence>MASGEPHPEIAWEVNQGSGWRLVSGNAYSTAGGYLTVREIGEAQSGWKFRAKITNAAGTVYSDAATLTVNAAPEVERTFTGVVLDWTGSQEWQAKPPNGSAANYFSAGASDGTKETYSAKKNGASILLRSTSGKDTQATYATRAQHITDDNTEAQVIQLTDGTAVVQPDGSAEVTWPATVSVNFYDGLVPFTMGDFTLTVDKAGTGKLVANLSGYSGDMSDPDKPKEAVKPVKNLTVATFKNVVVNTEKGFTVAPEFAGVTVELPAGQTTQIRTGNWGAWPQQFVDFHVSTGLAAYFYTTGGTFDKNKAPTGFAVGFENAIPQVPTNPVEPTQPEEPSKPTVPTDPNLPGTPKPGQTVQGSLVWGVKESFRKYINGPIANGKVSVSDGAIISNDVYWFGQDTTTWKSGSTSSTTNYKGAVKFYGHKGELDLTFSKPVVRIDSATKGTLLITANGKSAELATLDLRNATVKAVQGGISYSNVPVTLTASGAKLFAYGDATFYEAGTEMDPLTFVIGEKATDAPTKVNPPKKNPVKNSGKNDKNTSKTSDDAPITTKDGVTQGSLVWGVKNSFRSYITGPIAKGSITVQNGAASQGGAFWFGQNETNWKKDSTTSTTKYSGAVKFYGHKGVLNLTLGNPAVRVDSASKGTLLVNVNGGGQVEFATLNLAAANKKNVTGGVSYSGVPVTLTAAGSTAFAYGSSNFYPAGTNMDSLSFVIGGTATAAPSGTNQVVAGHDEDEKWTPPATPPATTGILIDPELLEGLTAGSEITATAEGFEPNEEDIKVVVYSEPVVLEQKLKADAQGQATWTGLLPADLEPGTHTLTFQGSVDRGIVFEIVEAAEPDGCYVSAAELEWGFKGTFRNYISGGIAKGEWALTDGVTFSDPHFAWKDGTGAFDTEESAGEITLPGTIQFTGHDGLLNTSIANPTIKITDSSTAYLLLDVSGVSMEDALSGNEDNVQTHTQIPFVELDLSAAPLELAEDGITYTATEVPATITSQGYEAFPNYETGTEFDPVSFTFTVAEECATDEEPEPVVEETPQEVTPISGPAVPEEDGINWILWGGSGVGAAAVLTALVWFVRKRSLDNNKEASTLTDGE</sequence>
<accession>A0ABW5XJ11</accession>
<evidence type="ECO:0000256" key="2">
    <source>
        <dbReference type="SAM" id="Phobius"/>
    </source>
</evidence>
<gene>
    <name evidence="4" type="ORF">ACFSYH_09675</name>
</gene>
<protein>
    <submittedName>
        <fullName evidence="4">HtaA domain-containing protein</fullName>
    </submittedName>
</protein>
<keyword evidence="5" id="KW-1185">Reference proteome</keyword>
<feature type="domain" description="Htaa" evidence="3">
    <location>
        <begin position="359"/>
        <end position="512"/>
    </location>
</feature>
<keyword evidence="2" id="KW-1133">Transmembrane helix</keyword>
<feature type="region of interest" description="Disordered" evidence="1">
    <location>
        <begin position="519"/>
        <end position="554"/>
    </location>
</feature>
<evidence type="ECO:0000313" key="5">
    <source>
        <dbReference type="Proteomes" id="UP001597391"/>
    </source>
</evidence>
<name>A0ABW5XJ11_9MICO</name>
<dbReference type="InterPro" id="IPR007331">
    <property type="entry name" value="Htaa"/>
</dbReference>
<keyword evidence="2" id="KW-0472">Membrane</keyword>
<organism evidence="4 5">
    <name type="scientific">Populibacterium corticicola</name>
    <dbReference type="NCBI Taxonomy" id="1812826"/>
    <lineage>
        <taxon>Bacteria</taxon>
        <taxon>Bacillati</taxon>
        <taxon>Actinomycetota</taxon>
        <taxon>Actinomycetes</taxon>
        <taxon>Micrococcales</taxon>
        <taxon>Jonesiaceae</taxon>
        <taxon>Populibacterium</taxon>
    </lineage>
</organism>
<keyword evidence="2" id="KW-0812">Transmembrane</keyword>
<feature type="domain" description="Htaa" evidence="3">
    <location>
        <begin position="850"/>
        <end position="1017"/>
    </location>
</feature>
<feature type="domain" description="Htaa" evidence="3">
    <location>
        <begin position="560"/>
        <end position="714"/>
    </location>
</feature>
<proteinExistence type="predicted"/>
<dbReference type="RefSeq" id="WP_377467181.1">
    <property type="nucleotide sequence ID" value="NZ_JBHUOP010000004.1"/>
</dbReference>
<evidence type="ECO:0000256" key="1">
    <source>
        <dbReference type="SAM" id="MobiDB-lite"/>
    </source>
</evidence>